<sequence>ISAITNVFAFIVKRFRVFRAPLHVSNHVWRYSLELSSREWAQQIEEILKTYERKDGRDQVIEAGYDVKNTAENLQRFYLEHSKK</sequence>
<reference evidence="1 2" key="1">
    <citation type="submission" date="2024-08" db="EMBL/GenBank/DDBJ databases">
        <authorList>
            <person name="Vancuren S.J."/>
            <person name="Allen-Vercoe E."/>
        </authorList>
    </citation>
    <scope>NUCLEOTIDE SEQUENCE [LARGE SCALE GENOMIC DNA]</scope>
    <source>
        <strain evidence="1 2">16-6-I_42_FAA</strain>
    </source>
</reference>
<protein>
    <submittedName>
        <fullName evidence="1">Uncharacterized protein</fullName>
    </submittedName>
</protein>
<proteinExistence type="predicted"/>
<dbReference type="EMBL" id="JBITRD010000007">
    <property type="protein sequence ID" value="MFI7845137.1"/>
    <property type="molecule type" value="Genomic_DNA"/>
</dbReference>
<accession>A0ABW8AXM9</accession>
<name>A0ABW8AXM9_9FIRM</name>
<feature type="non-terminal residue" evidence="1">
    <location>
        <position position="1"/>
    </location>
</feature>
<dbReference type="Proteomes" id="UP001614216">
    <property type="component" value="Unassembled WGS sequence"/>
</dbReference>
<evidence type="ECO:0000313" key="1">
    <source>
        <dbReference type="EMBL" id="MFI7845137.1"/>
    </source>
</evidence>
<organism evidence="1 2">
    <name type="scientific">Dorea amylophila</name>
    <dbReference type="NCBI Taxonomy" id="2981789"/>
    <lineage>
        <taxon>Bacteria</taxon>
        <taxon>Bacillati</taxon>
        <taxon>Bacillota</taxon>
        <taxon>Clostridia</taxon>
        <taxon>Lachnospirales</taxon>
        <taxon>Lachnospiraceae</taxon>
        <taxon>Dorea</taxon>
    </lineage>
</organism>
<dbReference type="RefSeq" id="WP_396569522.1">
    <property type="nucleotide sequence ID" value="NZ_JBITRD010000007.1"/>
</dbReference>
<keyword evidence="2" id="KW-1185">Reference proteome</keyword>
<comment type="caution">
    <text evidence="1">The sequence shown here is derived from an EMBL/GenBank/DDBJ whole genome shotgun (WGS) entry which is preliminary data.</text>
</comment>
<evidence type="ECO:0000313" key="2">
    <source>
        <dbReference type="Proteomes" id="UP001614216"/>
    </source>
</evidence>
<gene>
    <name evidence="1" type="ORF">ACIF0M_06225</name>
</gene>